<dbReference type="Proteomes" id="UP001472677">
    <property type="component" value="Unassembled WGS sequence"/>
</dbReference>
<protein>
    <submittedName>
        <fullName evidence="1">Uncharacterized protein</fullName>
    </submittedName>
</protein>
<accession>A0ABR2FNW8</accession>
<proteinExistence type="predicted"/>
<sequence>MMVEVSKARFDRTLTLQKYSKVAKRHQNHVEKRVDWLMDLENGTPTRGDNVVPNVELPLVHPSLISEKKWQMIRPIVALVDAKQEAKGLELEGYSNGGQRSEVRVNVNGGGDPGFESKSCGWCIRDPA</sequence>
<comment type="caution">
    <text evidence="1">The sequence shown here is derived from an EMBL/GenBank/DDBJ whole genome shotgun (WGS) entry which is preliminary data.</text>
</comment>
<reference evidence="1 2" key="1">
    <citation type="journal article" date="2024" name="G3 (Bethesda)">
        <title>Genome assembly of Hibiscus sabdariffa L. provides insights into metabolisms of medicinal natural products.</title>
        <authorList>
            <person name="Kim T."/>
        </authorList>
    </citation>
    <scope>NUCLEOTIDE SEQUENCE [LARGE SCALE GENOMIC DNA]</scope>
    <source>
        <strain evidence="1">TK-2024</strain>
        <tissue evidence="1">Old leaves</tissue>
    </source>
</reference>
<organism evidence="1 2">
    <name type="scientific">Hibiscus sabdariffa</name>
    <name type="common">roselle</name>
    <dbReference type="NCBI Taxonomy" id="183260"/>
    <lineage>
        <taxon>Eukaryota</taxon>
        <taxon>Viridiplantae</taxon>
        <taxon>Streptophyta</taxon>
        <taxon>Embryophyta</taxon>
        <taxon>Tracheophyta</taxon>
        <taxon>Spermatophyta</taxon>
        <taxon>Magnoliopsida</taxon>
        <taxon>eudicotyledons</taxon>
        <taxon>Gunneridae</taxon>
        <taxon>Pentapetalae</taxon>
        <taxon>rosids</taxon>
        <taxon>malvids</taxon>
        <taxon>Malvales</taxon>
        <taxon>Malvaceae</taxon>
        <taxon>Malvoideae</taxon>
        <taxon>Hibiscus</taxon>
    </lineage>
</organism>
<keyword evidence="2" id="KW-1185">Reference proteome</keyword>
<evidence type="ECO:0000313" key="2">
    <source>
        <dbReference type="Proteomes" id="UP001472677"/>
    </source>
</evidence>
<dbReference type="EMBL" id="JBBPBM010000005">
    <property type="protein sequence ID" value="KAK8583811.1"/>
    <property type="molecule type" value="Genomic_DNA"/>
</dbReference>
<evidence type="ECO:0000313" key="1">
    <source>
        <dbReference type="EMBL" id="KAK8583811.1"/>
    </source>
</evidence>
<name>A0ABR2FNW8_9ROSI</name>
<gene>
    <name evidence="1" type="ORF">V6N12_068069</name>
</gene>